<dbReference type="EMBL" id="RBXO01000001">
    <property type="protein sequence ID" value="RKT57057.1"/>
    <property type="molecule type" value="Genomic_DNA"/>
</dbReference>
<dbReference type="InterPro" id="IPR013595">
    <property type="entry name" value="Pept_S33_TAP-like_C"/>
</dbReference>
<dbReference type="Gene3D" id="3.40.50.1820">
    <property type="entry name" value="alpha/beta hydrolase"/>
    <property type="match status" value="1"/>
</dbReference>
<keyword evidence="8" id="KW-1185">Reference proteome</keyword>
<dbReference type="InterPro" id="IPR051601">
    <property type="entry name" value="Serine_prot/Carboxylest_S33"/>
</dbReference>
<evidence type="ECO:0000313" key="7">
    <source>
        <dbReference type="EMBL" id="RKT57057.1"/>
    </source>
</evidence>
<evidence type="ECO:0000259" key="5">
    <source>
        <dbReference type="Pfam" id="PF00561"/>
    </source>
</evidence>
<dbReference type="PANTHER" id="PTHR43248">
    <property type="entry name" value="2-SUCCINYL-6-HYDROXY-2,4-CYCLOHEXADIENE-1-CARBOXYLATE SYNTHASE"/>
    <property type="match status" value="1"/>
</dbReference>
<dbReference type="OrthoDB" id="4006962at2"/>
<dbReference type="PANTHER" id="PTHR43248:SF29">
    <property type="entry name" value="TRIPEPTIDYL AMINOPEPTIDASE"/>
    <property type="match status" value="1"/>
</dbReference>
<feature type="chain" id="PRO_5039604333" evidence="4">
    <location>
        <begin position="28"/>
        <end position="522"/>
    </location>
</feature>
<dbReference type="InterPro" id="IPR000073">
    <property type="entry name" value="AB_hydrolase_1"/>
</dbReference>
<evidence type="ECO:0000256" key="2">
    <source>
        <dbReference type="ARBA" id="ARBA00022729"/>
    </source>
</evidence>
<name>A0A495W7G6_9PSEU</name>
<comment type="similarity">
    <text evidence="1">Belongs to the peptidase S33 family.</text>
</comment>
<sequence>MRSIIRALGGVGTAVALTVGLTSVASADPAAADTADAPAADVQAADLKDIDWRPCQELPEVECGTLRLPVDWANPRGDKFDLALARRKATKPAERIGAMLINPGGPGGSGVDFALFADRFFSPRVQERFDIIGFDPRGVARSQPVLCSEDLLVNAPSQYPANQAEFEALARYNRELAADCRKKTGPIYDHVDTISVVNDIEALRRVLGERKLNYYGVSYGTLIGQQYAERYGRNIRSMVIDSNMDHSLGTRGFVESEARTAEDSFREFVKWCDRTASCALHGRDVAKFWDDLLAKADRGEVTDPSDPTRKIPAELIIRAAFGAFYGPNWQPLAEALVQLDAGTAAPRLFAEEAVNFPFPAVFCQDWAMRVRDHREFSGLVRRANEIAPHMRGSSLGHNAVAGCVGLPEKVNNPQHRLRIKHAPKILMMNALHDPATGYEWAVNAHRQSRDTTVLLTYEGWGHGVYDRSSCTQDTTDAYLIERRVPRDGTRCAAVEPAATGLATASAIHRPAGPSPDLPGWGG</sequence>
<evidence type="ECO:0000313" key="8">
    <source>
        <dbReference type="Proteomes" id="UP000282084"/>
    </source>
</evidence>
<dbReference type="InterPro" id="IPR029058">
    <property type="entry name" value="AB_hydrolase_fold"/>
</dbReference>
<dbReference type="SUPFAM" id="SSF53474">
    <property type="entry name" value="alpha/beta-Hydrolases"/>
    <property type="match status" value="1"/>
</dbReference>
<keyword evidence="3" id="KW-0378">Hydrolase</keyword>
<evidence type="ECO:0000259" key="6">
    <source>
        <dbReference type="Pfam" id="PF08386"/>
    </source>
</evidence>
<proteinExistence type="inferred from homology"/>
<dbReference type="Proteomes" id="UP000282084">
    <property type="component" value="Unassembled WGS sequence"/>
</dbReference>
<keyword evidence="2 4" id="KW-0732">Signal</keyword>
<comment type="caution">
    <text evidence="7">The sequence shown here is derived from an EMBL/GenBank/DDBJ whole genome shotgun (WGS) entry which is preliminary data.</text>
</comment>
<evidence type="ECO:0000256" key="1">
    <source>
        <dbReference type="ARBA" id="ARBA00010088"/>
    </source>
</evidence>
<protein>
    <submittedName>
        <fullName evidence="7">TAP-like protein</fullName>
    </submittedName>
</protein>
<evidence type="ECO:0000256" key="4">
    <source>
        <dbReference type="SAM" id="SignalP"/>
    </source>
</evidence>
<organism evidence="7 8">
    <name type="scientific">Saccharothrix australiensis</name>
    <dbReference type="NCBI Taxonomy" id="2072"/>
    <lineage>
        <taxon>Bacteria</taxon>
        <taxon>Bacillati</taxon>
        <taxon>Actinomycetota</taxon>
        <taxon>Actinomycetes</taxon>
        <taxon>Pseudonocardiales</taxon>
        <taxon>Pseudonocardiaceae</taxon>
        <taxon>Saccharothrix</taxon>
    </lineage>
</organism>
<dbReference type="RefSeq" id="WP_121008514.1">
    <property type="nucleotide sequence ID" value="NZ_RBXO01000001.1"/>
</dbReference>
<evidence type="ECO:0000256" key="3">
    <source>
        <dbReference type="ARBA" id="ARBA00022801"/>
    </source>
</evidence>
<feature type="domain" description="Peptidase S33 tripeptidyl aminopeptidase-like C-terminal" evidence="6">
    <location>
        <begin position="397"/>
        <end position="491"/>
    </location>
</feature>
<dbReference type="Pfam" id="PF00561">
    <property type="entry name" value="Abhydrolase_1"/>
    <property type="match status" value="1"/>
</dbReference>
<reference evidence="7 8" key="1">
    <citation type="submission" date="2018-10" db="EMBL/GenBank/DDBJ databases">
        <title>Sequencing the genomes of 1000 actinobacteria strains.</title>
        <authorList>
            <person name="Klenk H.-P."/>
        </authorList>
    </citation>
    <scope>NUCLEOTIDE SEQUENCE [LARGE SCALE GENOMIC DNA]</scope>
    <source>
        <strain evidence="7 8">DSM 43800</strain>
    </source>
</reference>
<dbReference type="Pfam" id="PF08386">
    <property type="entry name" value="Abhydrolase_4"/>
    <property type="match status" value="1"/>
</dbReference>
<dbReference type="GO" id="GO:0016787">
    <property type="term" value="F:hydrolase activity"/>
    <property type="evidence" value="ECO:0007669"/>
    <property type="project" value="UniProtKB-KW"/>
</dbReference>
<dbReference type="AlphaFoldDB" id="A0A495W7G6"/>
<gene>
    <name evidence="7" type="ORF">C8E97_5771</name>
</gene>
<feature type="domain" description="AB hydrolase-1" evidence="5">
    <location>
        <begin position="98"/>
        <end position="293"/>
    </location>
</feature>
<accession>A0A495W7G6</accession>
<feature type="signal peptide" evidence="4">
    <location>
        <begin position="1"/>
        <end position="27"/>
    </location>
</feature>